<evidence type="ECO:0000256" key="3">
    <source>
        <dbReference type="ARBA" id="ARBA00023295"/>
    </source>
</evidence>
<organism evidence="5">
    <name type="scientific">Rhododendron williamsianum</name>
    <dbReference type="NCBI Taxonomy" id="262921"/>
    <lineage>
        <taxon>Eukaryota</taxon>
        <taxon>Viridiplantae</taxon>
        <taxon>Streptophyta</taxon>
        <taxon>Embryophyta</taxon>
        <taxon>Tracheophyta</taxon>
        <taxon>Spermatophyta</taxon>
        <taxon>Magnoliopsida</taxon>
        <taxon>eudicotyledons</taxon>
        <taxon>Gunneridae</taxon>
        <taxon>Pentapetalae</taxon>
        <taxon>asterids</taxon>
        <taxon>Ericales</taxon>
        <taxon>Ericaceae</taxon>
        <taxon>Ericoideae</taxon>
        <taxon>Rhodoreae</taxon>
        <taxon>Rhododendron</taxon>
    </lineage>
</organism>
<keyword evidence="3" id="KW-0326">Glycosidase</keyword>
<comment type="similarity">
    <text evidence="1 4">Belongs to the glycosyl hydrolase 17 family.</text>
</comment>
<accession>A0A6A4LND9</accession>
<reference evidence="5" key="1">
    <citation type="journal article" date="2019" name="Genome Biol. Evol.">
        <title>The Rhododendron genome and chromosomal organization provide insight into shared whole-genome duplications across the heath family (Ericaceae).</title>
        <authorList>
            <person name="Soza V.L."/>
            <person name="Lindsley D."/>
            <person name="Waalkes A."/>
            <person name="Ramage E."/>
            <person name="Patwardhan R.P."/>
            <person name="Burton J.N."/>
            <person name="Adey A."/>
            <person name="Kumar A."/>
            <person name="Qiu R."/>
            <person name="Shendure J."/>
            <person name="Hall B."/>
        </authorList>
    </citation>
    <scope>NUCLEOTIDE SEQUENCE</scope>
    <source>
        <strain evidence="5">RSF 1966-606</strain>
    </source>
</reference>
<evidence type="ECO:0000256" key="2">
    <source>
        <dbReference type="ARBA" id="ARBA00022801"/>
    </source>
</evidence>
<dbReference type="EMBL" id="QEFC01000817">
    <property type="protein sequence ID" value="KAE9462376.1"/>
    <property type="molecule type" value="Genomic_DNA"/>
</dbReference>
<protein>
    <recommendedName>
        <fullName evidence="6">Glucan endo-1,3-beta-D-glucosidase</fullName>
    </recommendedName>
</protein>
<evidence type="ECO:0000313" key="5">
    <source>
        <dbReference type="EMBL" id="KAE9462376.1"/>
    </source>
</evidence>
<dbReference type="SUPFAM" id="SSF51445">
    <property type="entry name" value="(Trans)glycosidases"/>
    <property type="match status" value="1"/>
</dbReference>
<evidence type="ECO:0000256" key="1">
    <source>
        <dbReference type="ARBA" id="ARBA00008773"/>
    </source>
</evidence>
<dbReference type="Pfam" id="PF00332">
    <property type="entry name" value="Glyco_hydro_17"/>
    <property type="match status" value="1"/>
</dbReference>
<dbReference type="AlphaFoldDB" id="A0A6A4LND9"/>
<feature type="non-terminal residue" evidence="5">
    <location>
        <position position="1"/>
    </location>
</feature>
<dbReference type="InterPro" id="IPR044965">
    <property type="entry name" value="Glyco_hydro_17_plant"/>
</dbReference>
<dbReference type="OrthoDB" id="1716442at2759"/>
<dbReference type="GO" id="GO:0005975">
    <property type="term" value="P:carbohydrate metabolic process"/>
    <property type="evidence" value="ECO:0007669"/>
    <property type="project" value="InterPro"/>
</dbReference>
<dbReference type="PANTHER" id="PTHR32227">
    <property type="entry name" value="GLUCAN ENDO-1,3-BETA-GLUCOSIDASE BG1-RELATED-RELATED"/>
    <property type="match status" value="1"/>
</dbReference>
<proteinExistence type="inferred from homology"/>
<gene>
    <name evidence="5" type="ORF">C3L33_05716</name>
</gene>
<dbReference type="GO" id="GO:0004553">
    <property type="term" value="F:hydrolase activity, hydrolyzing O-glycosyl compounds"/>
    <property type="evidence" value="ECO:0007669"/>
    <property type="project" value="InterPro"/>
</dbReference>
<dbReference type="InterPro" id="IPR017853">
    <property type="entry name" value="GH"/>
</dbReference>
<keyword evidence="2" id="KW-0378">Hydrolase</keyword>
<name>A0A6A4LND9_9ERIC</name>
<evidence type="ECO:0008006" key="6">
    <source>
        <dbReference type="Google" id="ProtNLM"/>
    </source>
</evidence>
<comment type="caution">
    <text evidence="5">The sequence shown here is derived from an EMBL/GenBank/DDBJ whole genome shotgun (WGS) entry which is preliminary data.</text>
</comment>
<dbReference type="Gene3D" id="3.20.20.80">
    <property type="entry name" value="Glycosidases"/>
    <property type="match status" value="1"/>
</dbReference>
<sequence>MRIYDPNPEALQALRGSGIELVLDVPNDNLKGLANDAAAASKWVQDNVLNYNPDVKFRIIAVGNEVDPNNDATAQFVPLAGVSKLALLSEPVRYMQDAALDGELFANATTVIGTWKRLLKSYLRAQPR</sequence>
<evidence type="ECO:0000256" key="4">
    <source>
        <dbReference type="RuleBase" id="RU004335"/>
    </source>
</evidence>
<dbReference type="InterPro" id="IPR000490">
    <property type="entry name" value="Glyco_hydro_17"/>
</dbReference>